<dbReference type="EMBL" id="AGEL01000014">
    <property type="protein sequence ID" value="EHO15899.1"/>
    <property type="molecule type" value="Genomic_DNA"/>
</dbReference>
<sequence>MSVTSFLHLRETGGEFDIRTFGEEIAKIYPGTETEQRQGESVAYDIAWSRYANRFRFELRLDRTRRTLAVEYFDSEHRIRDYANFILWIRRYFPRDEEVILVDETNAETMLLSPGAATDDIEAWLLRVGV</sequence>
<dbReference type="GeneID" id="86941530"/>
<keyword evidence="2" id="KW-1185">Reference proteome</keyword>
<organism evidence="1 2">
    <name type="scientific">Stomatobaculum longum</name>
    <dbReference type="NCBI Taxonomy" id="796942"/>
    <lineage>
        <taxon>Bacteria</taxon>
        <taxon>Bacillati</taxon>
        <taxon>Bacillota</taxon>
        <taxon>Clostridia</taxon>
        <taxon>Lachnospirales</taxon>
        <taxon>Lachnospiraceae</taxon>
        <taxon>Stomatobaculum</taxon>
    </lineage>
</organism>
<protein>
    <submittedName>
        <fullName evidence="1">Uncharacterized protein</fullName>
    </submittedName>
</protein>
<name>A0AA36Y3N9_9FIRM</name>
<dbReference type="Proteomes" id="UP000018466">
    <property type="component" value="Unassembled WGS sequence"/>
</dbReference>
<dbReference type="AlphaFoldDB" id="A0AA36Y3N9"/>
<comment type="caution">
    <text evidence="1">The sequence shown here is derived from an EMBL/GenBank/DDBJ whole genome shotgun (WGS) entry which is preliminary data.</text>
</comment>
<gene>
    <name evidence="1" type="ORF">HMPREF9623_01810</name>
</gene>
<dbReference type="RefSeq" id="WP_009533628.1">
    <property type="nucleotide sequence ID" value="NZ_CAJPPX010000118.1"/>
</dbReference>
<proteinExistence type="predicted"/>
<evidence type="ECO:0000313" key="2">
    <source>
        <dbReference type="Proteomes" id="UP000018466"/>
    </source>
</evidence>
<evidence type="ECO:0000313" key="1">
    <source>
        <dbReference type="EMBL" id="EHO15899.1"/>
    </source>
</evidence>
<accession>A0AA36Y3N9</accession>
<reference evidence="1 2" key="1">
    <citation type="submission" date="2011-10" db="EMBL/GenBank/DDBJ databases">
        <title>The Genome Sequence of Lachnospiraceae bacterium ACC2.</title>
        <authorList>
            <consortium name="The Broad Institute Genome Sequencing Platform"/>
            <person name="Earl A."/>
            <person name="Ward D."/>
            <person name="Feldgarden M."/>
            <person name="Gevers D."/>
            <person name="Sizova M."/>
            <person name="Hazen A."/>
            <person name="Epstein S."/>
            <person name="Young S.K."/>
            <person name="Zeng Q."/>
            <person name="Gargeya S."/>
            <person name="Fitzgerald M."/>
            <person name="Haas B."/>
            <person name="Abouelleil A."/>
            <person name="Alvarado L."/>
            <person name="Arachchi H.M."/>
            <person name="Berlin A."/>
            <person name="Brown A."/>
            <person name="Chapman S.B."/>
            <person name="Chen Z."/>
            <person name="Dunbar C."/>
            <person name="Freedman E."/>
            <person name="Gearin G."/>
            <person name="Goldberg J."/>
            <person name="Griggs A."/>
            <person name="Gujja S."/>
            <person name="Heiman D."/>
            <person name="Howarth C."/>
            <person name="Larson L."/>
            <person name="Lui A."/>
            <person name="MacDonald P.J.P."/>
            <person name="Montmayeur A."/>
            <person name="Murphy C."/>
            <person name="Neiman D."/>
            <person name="Pearson M."/>
            <person name="Priest M."/>
            <person name="Roberts A."/>
            <person name="Saif S."/>
            <person name="Shea T."/>
            <person name="Shenoy N."/>
            <person name="Sisk P."/>
            <person name="Stolte C."/>
            <person name="Sykes S."/>
            <person name="Wortman J."/>
            <person name="Nusbaum C."/>
            <person name="Birren B."/>
        </authorList>
    </citation>
    <scope>NUCLEOTIDE SEQUENCE [LARGE SCALE GENOMIC DNA]</scope>
    <source>
        <strain evidence="1 2">ACC2</strain>
    </source>
</reference>